<gene>
    <name evidence="2" type="ORF">LVIROSA_LOCUS29204</name>
</gene>
<feature type="coiled-coil region" evidence="1">
    <location>
        <begin position="88"/>
        <end position="115"/>
    </location>
</feature>
<organism evidence="2 3">
    <name type="scientific">Lactuca virosa</name>
    <dbReference type="NCBI Taxonomy" id="75947"/>
    <lineage>
        <taxon>Eukaryota</taxon>
        <taxon>Viridiplantae</taxon>
        <taxon>Streptophyta</taxon>
        <taxon>Embryophyta</taxon>
        <taxon>Tracheophyta</taxon>
        <taxon>Spermatophyta</taxon>
        <taxon>Magnoliopsida</taxon>
        <taxon>eudicotyledons</taxon>
        <taxon>Gunneridae</taxon>
        <taxon>Pentapetalae</taxon>
        <taxon>asterids</taxon>
        <taxon>campanulids</taxon>
        <taxon>Asterales</taxon>
        <taxon>Asteraceae</taxon>
        <taxon>Cichorioideae</taxon>
        <taxon>Cichorieae</taxon>
        <taxon>Lactucinae</taxon>
        <taxon>Lactuca</taxon>
    </lineage>
</organism>
<comment type="caution">
    <text evidence="2">The sequence shown here is derived from an EMBL/GenBank/DDBJ whole genome shotgun (WGS) entry which is preliminary data.</text>
</comment>
<keyword evidence="3" id="KW-1185">Reference proteome</keyword>
<name>A0AAU9NZN7_9ASTR</name>
<dbReference type="AlphaFoldDB" id="A0AAU9NZN7"/>
<evidence type="ECO:0000256" key="1">
    <source>
        <dbReference type="SAM" id="Coils"/>
    </source>
</evidence>
<dbReference type="Proteomes" id="UP001157418">
    <property type="component" value="Unassembled WGS sequence"/>
</dbReference>
<evidence type="ECO:0008006" key="4">
    <source>
        <dbReference type="Google" id="ProtNLM"/>
    </source>
</evidence>
<dbReference type="EMBL" id="CAKMRJ010005412">
    <property type="protein sequence ID" value="CAH1443279.1"/>
    <property type="molecule type" value="Genomic_DNA"/>
</dbReference>
<keyword evidence="1" id="KW-0175">Coiled coil</keyword>
<evidence type="ECO:0000313" key="3">
    <source>
        <dbReference type="Proteomes" id="UP001157418"/>
    </source>
</evidence>
<proteinExistence type="predicted"/>
<evidence type="ECO:0000313" key="2">
    <source>
        <dbReference type="EMBL" id="CAH1443279.1"/>
    </source>
</evidence>
<accession>A0AAU9NZN7</accession>
<protein>
    <recommendedName>
        <fullName evidence="4">HAT C-terminal dimerisation domain-containing protein</fullName>
    </recommendedName>
</protein>
<reference evidence="2 3" key="1">
    <citation type="submission" date="2022-01" db="EMBL/GenBank/DDBJ databases">
        <authorList>
            <person name="Xiong W."/>
            <person name="Schranz E."/>
        </authorList>
    </citation>
    <scope>NUCLEOTIDE SEQUENCE [LARGE SCALE GENOMIC DNA]</scope>
</reference>
<sequence>MFGWTGPSSTLVLRCSCGPTLTHLHPRFLHELWIMKISLLTIMWRVTMKKVKVMIQLKKLQHQMTLKELKPDVVEALVCTRDWLFGEKDDLNVAVDNLTQNVMNLNINEDNTEATNSKRTLGCHLVILKKSMLEEEMEIVA</sequence>